<name>A0ACD5ULM3_AVESA</name>
<reference evidence="1" key="2">
    <citation type="submission" date="2025-09" db="UniProtKB">
        <authorList>
            <consortium name="EnsemblPlants"/>
        </authorList>
    </citation>
    <scope>IDENTIFICATION</scope>
</reference>
<evidence type="ECO:0000313" key="1">
    <source>
        <dbReference type="EnsemblPlants" id="AVESA.00010b.r2.2CG0273550.1.CDS.1"/>
    </source>
</evidence>
<dbReference type="Proteomes" id="UP001732700">
    <property type="component" value="Chromosome 2C"/>
</dbReference>
<proteinExistence type="predicted"/>
<protein>
    <submittedName>
        <fullName evidence="1">Uncharacterized protein</fullName>
    </submittedName>
</protein>
<organism evidence="1 2">
    <name type="scientific">Avena sativa</name>
    <name type="common">Oat</name>
    <dbReference type="NCBI Taxonomy" id="4498"/>
    <lineage>
        <taxon>Eukaryota</taxon>
        <taxon>Viridiplantae</taxon>
        <taxon>Streptophyta</taxon>
        <taxon>Embryophyta</taxon>
        <taxon>Tracheophyta</taxon>
        <taxon>Spermatophyta</taxon>
        <taxon>Magnoliopsida</taxon>
        <taxon>Liliopsida</taxon>
        <taxon>Poales</taxon>
        <taxon>Poaceae</taxon>
        <taxon>BOP clade</taxon>
        <taxon>Pooideae</taxon>
        <taxon>Poodae</taxon>
        <taxon>Poeae</taxon>
        <taxon>Poeae Chloroplast Group 1 (Aveneae type)</taxon>
        <taxon>Aveninae</taxon>
        <taxon>Avena</taxon>
    </lineage>
</organism>
<accession>A0ACD5ULM3</accession>
<keyword evidence="2" id="KW-1185">Reference proteome</keyword>
<sequence>MAEMSSLPVTDDLLAEIFLLLPTPADLVRASAACVSFRRLVTDRPFLRRFRSLHPQPFLGFLNHNGFHPALPPHPSAPAASAVSLAADFSYSFLPSHDSWKVRDVRDSRVLLDRTPEDDAAAEDSSPVFTELAVCDPLHRRCLQLPPIPDDLAASVEHPLRVEFQRWCEPFLVPPGEEEEAEETSFRVIWMAQCKTKLVAFVFSSSTGEWRAVASQGWGDLLAGTGVSTASSKSPVFFGRQYALGCFYWVMDWREKILMLDTHRMEFSIADLPPGCRRPPIAIVDAGEGRTGMLSVRENVAGGTFDLYYTIRRNDVLSSNQWQMEKIIPLDSGYRYYLRAATERYLLLIRSEDEYSSSLQMTDVECFSLDAKTLQLQSVCRLKHHILRAHIYTNFPPSLSSQTI</sequence>
<dbReference type="EnsemblPlants" id="AVESA.00010b.r2.2CG0273550.1">
    <property type="protein sequence ID" value="AVESA.00010b.r2.2CG0273550.1.CDS.1"/>
    <property type="gene ID" value="AVESA.00010b.r2.2CG0273550"/>
</dbReference>
<reference evidence="1" key="1">
    <citation type="submission" date="2021-05" db="EMBL/GenBank/DDBJ databases">
        <authorList>
            <person name="Scholz U."/>
            <person name="Mascher M."/>
            <person name="Fiebig A."/>
        </authorList>
    </citation>
    <scope>NUCLEOTIDE SEQUENCE [LARGE SCALE GENOMIC DNA]</scope>
</reference>
<evidence type="ECO:0000313" key="2">
    <source>
        <dbReference type="Proteomes" id="UP001732700"/>
    </source>
</evidence>